<protein>
    <submittedName>
        <fullName evidence="2">Amidase</fullName>
    </submittedName>
</protein>
<sequence>MHPYELTLAQASRALDARELSPVELTDSVLARAEATHDELNAYVTRTAEQARRQAAEAAREIAAGRRRGPLHGIPMALKDLIDTAGIPTTAGSAVYADRVPGEDSAVAARLAAAGAVLVGKTHTHELAYGLTTPQTRNPRAPGRVVGGSSGGSAAAVADGGAVFALGTDTGGSVRVPAALTGTVGLKPTYGLVPVAGVMPLSWSLDHVGPITRTAEDAGLVLDALTDRRAQGAPPGADDAPAGLRIGVPANYFFDRVDPQVAAVVRAALARLAARGAKLVDVGIPMADTVHAAHWGVMVPEATAYHEQGLRRTPELYGDDVRGLLEAGALVPAVDYLRAQRARTLMRQAWHTLLEEVDVVAAPTVPAPAAAAGQERFTWDDGSTEAVANAYVRLCAPANVTGLPALSLPAGHDDAGLPVGLQLIGRAYAERLLLAVGRAFEG</sequence>
<reference evidence="2 3" key="1">
    <citation type="submission" date="2020-02" db="EMBL/GenBank/DDBJ databases">
        <title>Whole-genome analyses of novel actinobacteria.</title>
        <authorList>
            <person name="Sahin N."/>
            <person name="Tatar D."/>
        </authorList>
    </citation>
    <scope>NUCLEOTIDE SEQUENCE [LARGE SCALE GENOMIC DNA]</scope>
    <source>
        <strain evidence="2 3">SB3404</strain>
    </source>
</reference>
<dbReference type="Pfam" id="PF01425">
    <property type="entry name" value="Amidase"/>
    <property type="match status" value="1"/>
</dbReference>
<dbReference type="Proteomes" id="UP000477722">
    <property type="component" value="Unassembled WGS sequence"/>
</dbReference>
<dbReference type="InterPro" id="IPR036928">
    <property type="entry name" value="AS_sf"/>
</dbReference>
<proteinExistence type="predicted"/>
<dbReference type="PANTHER" id="PTHR11895:SF176">
    <property type="entry name" value="AMIDASE AMID-RELATED"/>
    <property type="match status" value="1"/>
</dbReference>
<accession>A0A6G4X467</accession>
<gene>
    <name evidence="2" type="ORF">G5C65_25505</name>
</gene>
<dbReference type="GO" id="GO:0003824">
    <property type="term" value="F:catalytic activity"/>
    <property type="evidence" value="ECO:0007669"/>
    <property type="project" value="InterPro"/>
</dbReference>
<dbReference type="InterPro" id="IPR020556">
    <property type="entry name" value="Amidase_CS"/>
</dbReference>
<name>A0A6G4X467_9ACTN</name>
<dbReference type="AlphaFoldDB" id="A0A6G4X467"/>
<feature type="domain" description="Amidase" evidence="1">
    <location>
        <begin position="24"/>
        <end position="434"/>
    </location>
</feature>
<dbReference type="SUPFAM" id="SSF75304">
    <property type="entry name" value="Amidase signature (AS) enzymes"/>
    <property type="match status" value="1"/>
</dbReference>
<comment type="caution">
    <text evidence="2">The sequence shown here is derived from an EMBL/GenBank/DDBJ whole genome shotgun (WGS) entry which is preliminary data.</text>
</comment>
<organism evidence="2 3">
    <name type="scientific">Streptomyces boncukensis</name>
    <dbReference type="NCBI Taxonomy" id="2711219"/>
    <lineage>
        <taxon>Bacteria</taxon>
        <taxon>Bacillati</taxon>
        <taxon>Actinomycetota</taxon>
        <taxon>Actinomycetes</taxon>
        <taxon>Kitasatosporales</taxon>
        <taxon>Streptomycetaceae</taxon>
        <taxon>Streptomyces</taxon>
    </lineage>
</organism>
<dbReference type="InterPro" id="IPR000120">
    <property type="entry name" value="Amidase"/>
</dbReference>
<dbReference type="Gene3D" id="3.90.1300.10">
    <property type="entry name" value="Amidase signature (AS) domain"/>
    <property type="match status" value="1"/>
</dbReference>
<keyword evidence="3" id="KW-1185">Reference proteome</keyword>
<evidence type="ECO:0000313" key="3">
    <source>
        <dbReference type="Proteomes" id="UP000477722"/>
    </source>
</evidence>
<dbReference type="RefSeq" id="WP_165301279.1">
    <property type="nucleotide sequence ID" value="NZ_JAAKZZ010000331.1"/>
</dbReference>
<dbReference type="PROSITE" id="PS00571">
    <property type="entry name" value="AMIDASES"/>
    <property type="match status" value="1"/>
</dbReference>
<dbReference type="PANTHER" id="PTHR11895">
    <property type="entry name" value="TRANSAMIDASE"/>
    <property type="match status" value="1"/>
</dbReference>
<evidence type="ECO:0000313" key="2">
    <source>
        <dbReference type="EMBL" id="NGO71647.1"/>
    </source>
</evidence>
<evidence type="ECO:0000259" key="1">
    <source>
        <dbReference type="Pfam" id="PF01425"/>
    </source>
</evidence>
<dbReference type="InterPro" id="IPR023631">
    <property type="entry name" value="Amidase_dom"/>
</dbReference>
<dbReference type="EMBL" id="JAAKZZ010000331">
    <property type="protein sequence ID" value="NGO71647.1"/>
    <property type="molecule type" value="Genomic_DNA"/>
</dbReference>